<name>A0ACA9PVQ1_9GLOM</name>
<sequence length="43" mass="4856">FKSGFSLEGEELRDKELSLVTVEGNIGKVETEIRLDRLFVVCV</sequence>
<keyword evidence="2" id="KW-1185">Reference proteome</keyword>
<proteinExistence type="predicted"/>
<comment type="caution">
    <text evidence="1">The sequence shown here is derived from an EMBL/GenBank/DDBJ whole genome shotgun (WGS) entry which is preliminary data.</text>
</comment>
<protein>
    <submittedName>
        <fullName evidence="1">10180_t:CDS:1</fullName>
    </submittedName>
</protein>
<evidence type="ECO:0000313" key="1">
    <source>
        <dbReference type="EMBL" id="CAG8724703.1"/>
    </source>
</evidence>
<dbReference type="Proteomes" id="UP000789702">
    <property type="component" value="Unassembled WGS sequence"/>
</dbReference>
<feature type="non-terminal residue" evidence="1">
    <location>
        <position position="43"/>
    </location>
</feature>
<accession>A0ACA9PVQ1</accession>
<feature type="non-terminal residue" evidence="1">
    <location>
        <position position="1"/>
    </location>
</feature>
<evidence type="ECO:0000313" key="2">
    <source>
        <dbReference type="Proteomes" id="UP000789702"/>
    </source>
</evidence>
<dbReference type="EMBL" id="CAJVPU010034256">
    <property type="protein sequence ID" value="CAG8724703.1"/>
    <property type="molecule type" value="Genomic_DNA"/>
</dbReference>
<reference evidence="1" key="1">
    <citation type="submission" date="2021-06" db="EMBL/GenBank/DDBJ databases">
        <authorList>
            <person name="Kallberg Y."/>
            <person name="Tangrot J."/>
            <person name="Rosling A."/>
        </authorList>
    </citation>
    <scope>NUCLEOTIDE SEQUENCE</scope>
    <source>
        <strain evidence="1">IL203A</strain>
    </source>
</reference>
<organism evidence="1 2">
    <name type="scientific">Dentiscutata heterogama</name>
    <dbReference type="NCBI Taxonomy" id="1316150"/>
    <lineage>
        <taxon>Eukaryota</taxon>
        <taxon>Fungi</taxon>
        <taxon>Fungi incertae sedis</taxon>
        <taxon>Mucoromycota</taxon>
        <taxon>Glomeromycotina</taxon>
        <taxon>Glomeromycetes</taxon>
        <taxon>Diversisporales</taxon>
        <taxon>Gigasporaceae</taxon>
        <taxon>Dentiscutata</taxon>
    </lineage>
</organism>
<gene>
    <name evidence="1" type="ORF">DHETER_LOCUS13044</name>
</gene>